<feature type="region of interest" description="Disordered" evidence="5">
    <location>
        <begin position="176"/>
        <end position="210"/>
    </location>
</feature>
<protein>
    <submittedName>
        <fullName evidence="8">Methylamine utilization protein MauE</fullName>
    </submittedName>
</protein>
<feature type="domain" description="Methylamine utilisation protein MauE" evidence="7">
    <location>
        <begin position="5"/>
        <end position="132"/>
    </location>
</feature>
<feature type="transmembrane region" description="Helical" evidence="6">
    <location>
        <begin position="6"/>
        <end position="23"/>
    </location>
</feature>
<gene>
    <name evidence="8" type="ORF">N803_00920</name>
</gene>
<feature type="region of interest" description="Disordered" evidence="5">
    <location>
        <begin position="341"/>
        <end position="360"/>
    </location>
</feature>
<evidence type="ECO:0000256" key="2">
    <source>
        <dbReference type="ARBA" id="ARBA00022692"/>
    </source>
</evidence>
<dbReference type="EMBL" id="AVPK01000001">
    <property type="protein sequence ID" value="KGN39110.1"/>
    <property type="molecule type" value="Genomic_DNA"/>
</dbReference>
<keyword evidence="3 6" id="KW-1133">Transmembrane helix</keyword>
<feature type="transmembrane region" description="Helical" evidence="6">
    <location>
        <begin position="118"/>
        <end position="138"/>
    </location>
</feature>
<evidence type="ECO:0000256" key="1">
    <source>
        <dbReference type="ARBA" id="ARBA00004141"/>
    </source>
</evidence>
<sequence length="360" mass="38132">MHQSAWVLAPLTLVAVLAFSASTKIGKGESLRKIVRNLRLSDRILPVPLARAIPWIELAIAVGLLTPWRWTFAAAAAGAAVLMVVYWLLIARGMTLTPRPMCGCFGQAGDHGISWRTLLRNTLLVAAAVASVALAWTGRTGWSAVSAFTSGDWLWLALAAVASVVTALVLGSFGPAPESPASDPVSPTKAESGERIPGGDAQGAADDDGDYVREPIPRAVLIDDGTPVTLRELAAERAQLLVLVDCYCASTQEITPHIAGWDERLDLVDVRTVFAVPYKSEYLRTPVENPLLDHAKLTWDTLGVEYSPAAVLLGADGLLAGGPVSGVEEVTQFVADVEAQLSEGDPEVVDSDSPPSTDRP</sequence>
<feature type="transmembrane region" description="Helical" evidence="6">
    <location>
        <begin position="153"/>
        <end position="173"/>
    </location>
</feature>
<evidence type="ECO:0000259" key="7">
    <source>
        <dbReference type="Pfam" id="PF07291"/>
    </source>
</evidence>
<evidence type="ECO:0000256" key="3">
    <source>
        <dbReference type="ARBA" id="ARBA00022989"/>
    </source>
</evidence>
<comment type="subcellular location">
    <subcellularLocation>
        <location evidence="1">Membrane</location>
        <topology evidence="1">Multi-pass membrane protein</topology>
    </subcellularLocation>
</comment>
<keyword evidence="2 6" id="KW-0812">Transmembrane</keyword>
<proteinExistence type="predicted"/>
<dbReference type="eggNOG" id="COG0526">
    <property type="taxonomic scope" value="Bacteria"/>
</dbReference>
<accession>A0A0A0JNX9</accession>
<reference evidence="8 9" key="1">
    <citation type="submission" date="2013-08" db="EMBL/GenBank/DDBJ databases">
        <title>The genome sequence of Knoellia subterranea.</title>
        <authorList>
            <person name="Zhu W."/>
            <person name="Wang G."/>
        </authorList>
    </citation>
    <scope>NUCLEOTIDE SEQUENCE [LARGE SCALE GENOMIC DNA]</scope>
    <source>
        <strain evidence="8 9">KCTC 19937</strain>
    </source>
</reference>
<name>A0A0A0JNX9_9MICO</name>
<feature type="transmembrane region" description="Helical" evidence="6">
    <location>
        <begin position="70"/>
        <end position="91"/>
    </location>
</feature>
<feature type="transmembrane region" description="Helical" evidence="6">
    <location>
        <begin position="44"/>
        <end position="64"/>
    </location>
</feature>
<dbReference type="GO" id="GO:0016020">
    <property type="term" value="C:membrane"/>
    <property type="evidence" value="ECO:0007669"/>
    <property type="project" value="UniProtKB-SubCell"/>
</dbReference>
<dbReference type="InterPro" id="IPR009908">
    <property type="entry name" value="Methylamine_util_MauE"/>
</dbReference>
<dbReference type="UniPathway" id="UPA00895"/>
<dbReference type="STRING" id="1385521.N803_00920"/>
<evidence type="ECO:0000313" key="9">
    <source>
        <dbReference type="Proteomes" id="UP000030011"/>
    </source>
</evidence>
<evidence type="ECO:0000313" key="8">
    <source>
        <dbReference type="EMBL" id="KGN39110.1"/>
    </source>
</evidence>
<evidence type="ECO:0000256" key="6">
    <source>
        <dbReference type="SAM" id="Phobius"/>
    </source>
</evidence>
<evidence type="ECO:0000256" key="4">
    <source>
        <dbReference type="ARBA" id="ARBA00023136"/>
    </source>
</evidence>
<dbReference type="OrthoDB" id="5006039at2"/>
<keyword evidence="4 6" id="KW-0472">Membrane</keyword>
<dbReference type="GO" id="GO:0030416">
    <property type="term" value="P:methylamine metabolic process"/>
    <property type="evidence" value="ECO:0007669"/>
    <property type="project" value="InterPro"/>
</dbReference>
<dbReference type="Proteomes" id="UP000030011">
    <property type="component" value="Unassembled WGS sequence"/>
</dbReference>
<dbReference type="RefSeq" id="WP_035901805.1">
    <property type="nucleotide sequence ID" value="NZ_AVPK01000001.1"/>
</dbReference>
<dbReference type="Pfam" id="PF07291">
    <property type="entry name" value="MauE"/>
    <property type="match status" value="1"/>
</dbReference>
<keyword evidence="9" id="KW-1185">Reference proteome</keyword>
<dbReference type="AlphaFoldDB" id="A0A0A0JNX9"/>
<evidence type="ECO:0000256" key="5">
    <source>
        <dbReference type="SAM" id="MobiDB-lite"/>
    </source>
</evidence>
<organism evidence="8 9">
    <name type="scientific">Knoellia subterranea KCTC 19937</name>
    <dbReference type="NCBI Taxonomy" id="1385521"/>
    <lineage>
        <taxon>Bacteria</taxon>
        <taxon>Bacillati</taxon>
        <taxon>Actinomycetota</taxon>
        <taxon>Actinomycetes</taxon>
        <taxon>Micrococcales</taxon>
        <taxon>Intrasporangiaceae</taxon>
        <taxon>Knoellia</taxon>
    </lineage>
</organism>
<comment type="caution">
    <text evidence="8">The sequence shown here is derived from an EMBL/GenBank/DDBJ whole genome shotgun (WGS) entry which is preliminary data.</text>
</comment>